<evidence type="ECO:0000256" key="1">
    <source>
        <dbReference type="SAM" id="MobiDB-lite"/>
    </source>
</evidence>
<dbReference type="InterPro" id="IPR015495">
    <property type="entry name" value="Myb_TF_plants"/>
</dbReference>
<reference evidence="2 3" key="1">
    <citation type="submission" date="2019-12" db="EMBL/GenBank/DDBJ databases">
        <authorList>
            <person name="Alioto T."/>
            <person name="Alioto T."/>
            <person name="Gomez Garrido J."/>
        </authorList>
    </citation>
    <scope>NUCLEOTIDE SEQUENCE [LARGE SCALE GENOMIC DNA]</scope>
</reference>
<feature type="compositionally biased region" description="Polar residues" evidence="1">
    <location>
        <begin position="102"/>
        <end position="132"/>
    </location>
</feature>
<protein>
    <submittedName>
        <fullName evidence="2">Uncharacterized protein</fullName>
    </submittedName>
</protein>
<gene>
    <name evidence="2" type="ORF">OLEA9_A008278</name>
</gene>
<evidence type="ECO:0000313" key="3">
    <source>
        <dbReference type="Proteomes" id="UP000594638"/>
    </source>
</evidence>
<proteinExistence type="predicted"/>
<accession>A0A8S0RB77</accession>
<feature type="region of interest" description="Disordered" evidence="1">
    <location>
        <begin position="22"/>
        <end position="42"/>
    </location>
</feature>
<evidence type="ECO:0000313" key="2">
    <source>
        <dbReference type="EMBL" id="CAA2975791.1"/>
    </source>
</evidence>
<dbReference type="PANTHER" id="PTHR10641">
    <property type="entry name" value="MYB FAMILY TRANSCRIPTION FACTOR"/>
    <property type="match status" value="1"/>
</dbReference>
<dbReference type="AlphaFoldDB" id="A0A8S0RB77"/>
<dbReference type="EMBL" id="CACTIH010002309">
    <property type="protein sequence ID" value="CAA2975791.1"/>
    <property type="molecule type" value="Genomic_DNA"/>
</dbReference>
<name>A0A8S0RB77_OLEEU</name>
<dbReference type="Gramene" id="OE9A008278T1">
    <property type="protein sequence ID" value="OE9A008278C1"/>
    <property type="gene ID" value="OE9A008278"/>
</dbReference>
<comment type="caution">
    <text evidence="2">The sequence shown here is derived from an EMBL/GenBank/DDBJ whole genome shotgun (WGS) entry which is preliminary data.</text>
</comment>
<dbReference type="PANTHER" id="PTHR10641:SF1347">
    <property type="entry name" value="MYB TRANSCRIPTION FACTOR MIXTA-LIKE PROTEIN"/>
    <property type="match status" value="1"/>
</dbReference>
<organism evidence="2 3">
    <name type="scientific">Olea europaea subsp. europaea</name>
    <dbReference type="NCBI Taxonomy" id="158383"/>
    <lineage>
        <taxon>Eukaryota</taxon>
        <taxon>Viridiplantae</taxon>
        <taxon>Streptophyta</taxon>
        <taxon>Embryophyta</taxon>
        <taxon>Tracheophyta</taxon>
        <taxon>Spermatophyta</taxon>
        <taxon>Magnoliopsida</taxon>
        <taxon>eudicotyledons</taxon>
        <taxon>Gunneridae</taxon>
        <taxon>Pentapetalae</taxon>
        <taxon>asterids</taxon>
        <taxon>lamiids</taxon>
        <taxon>Lamiales</taxon>
        <taxon>Oleaceae</taxon>
        <taxon>Oleeae</taxon>
        <taxon>Olea</taxon>
    </lineage>
</organism>
<sequence>MRRVELKEGSWARDDDKKELGFFEEDGNGSWPAKNGQQKCGTNRRMRWTCDSRPHTTKRGMFSLQEKNKIQLQALLGNRWPDRTSGTGNKIKNQLKKRLTKISPNLVTNKPYTNNGGSIRSKSAVNLSHMAQ</sequence>
<keyword evidence="3" id="KW-1185">Reference proteome</keyword>
<dbReference type="Proteomes" id="UP000594638">
    <property type="component" value="Unassembled WGS sequence"/>
</dbReference>
<feature type="region of interest" description="Disordered" evidence="1">
    <location>
        <begin position="78"/>
        <end position="132"/>
    </location>
</feature>